<evidence type="ECO:0000313" key="4">
    <source>
        <dbReference type="EMBL" id="KAJ4430644.1"/>
    </source>
</evidence>
<gene>
    <name evidence="4" type="ORF">ANN_19234</name>
</gene>
<dbReference type="PANTHER" id="PTHR24252">
    <property type="entry name" value="ACROSIN-RELATED"/>
    <property type="match status" value="1"/>
</dbReference>
<protein>
    <recommendedName>
        <fullName evidence="3">Peptidase S1 domain-containing protein</fullName>
    </recommendedName>
</protein>
<dbReference type="PANTHER" id="PTHR24252:SF7">
    <property type="entry name" value="HYALIN"/>
    <property type="match status" value="1"/>
</dbReference>
<dbReference type="InterPro" id="IPR009003">
    <property type="entry name" value="Peptidase_S1_PA"/>
</dbReference>
<dbReference type="SMART" id="SM00020">
    <property type="entry name" value="Tryp_SPc"/>
    <property type="match status" value="1"/>
</dbReference>
<organism evidence="4 5">
    <name type="scientific">Periplaneta americana</name>
    <name type="common">American cockroach</name>
    <name type="synonym">Blatta americana</name>
    <dbReference type="NCBI Taxonomy" id="6978"/>
    <lineage>
        <taxon>Eukaryota</taxon>
        <taxon>Metazoa</taxon>
        <taxon>Ecdysozoa</taxon>
        <taxon>Arthropoda</taxon>
        <taxon>Hexapoda</taxon>
        <taxon>Insecta</taxon>
        <taxon>Pterygota</taxon>
        <taxon>Neoptera</taxon>
        <taxon>Polyneoptera</taxon>
        <taxon>Dictyoptera</taxon>
        <taxon>Blattodea</taxon>
        <taxon>Blattoidea</taxon>
        <taxon>Blattidae</taxon>
        <taxon>Blattinae</taxon>
        <taxon>Periplaneta</taxon>
    </lineage>
</organism>
<keyword evidence="1" id="KW-1015">Disulfide bond</keyword>
<feature type="compositionally biased region" description="Acidic residues" evidence="2">
    <location>
        <begin position="105"/>
        <end position="115"/>
    </location>
</feature>
<evidence type="ECO:0000259" key="3">
    <source>
        <dbReference type="PROSITE" id="PS50240"/>
    </source>
</evidence>
<dbReference type="CDD" id="cd00190">
    <property type="entry name" value="Tryp_SPc"/>
    <property type="match status" value="1"/>
</dbReference>
<sequence length="347" mass="37772">MDQLVTGLRLEVKLNRPANVLGVELGGRGTDKEQRAVHHPQPEQEGAAPPPLSVQIFVTFSEGRNVPRLCSISFNGRQICPVDPGTALSTKTPPSSLPPEVSERVEEEDEEEPPTESDGSGQCGLVSVQPAPLVSHGQNTARGQFPWHAALYQSKDLNPVYKCGRSLISPKTILTAHCASKGSSVVRPVDPEILFVYLGKYHLNQWSEGGVQVKQVLKVLLHPDYNSSNYRSDLALLILTSPAQFNKYVCPICLWDSQQANLANVVNQQGTVAGWGYDETGKVTEELKMAKMLIVPQDVCLFSDRNFYPQFTSDKTYFAGFLNGTSVCNGVSGGGMVFSKKQADGPV</sequence>
<feature type="compositionally biased region" description="Low complexity" evidence="2">
    <location>
        <begin position="88"/>
        <end position="100"/>
    </location>
</feature>
<dbReference type="Pfam" id="PF00089">
    <property type="entry name" value="Trypsin"/>
    <property type="match status" value="1"/>
</dbReference>
<keyword evidence="5" id="KW-1185">Reference proteome</keyword>
<dbReference type="Proteomes" id="UP001148838">
    <property type="component" value="Unassembled WGS sequence"/>
</dbReference>
<dbReference type="EMBL" id="JAJSOF020000031">
    <property type="protein sequence ID" value="KAJ4430644.1"/>
    <property type="molecule type" value="Genomic_DNA"/>
</dbReference>
<evidence type="ECO:0000313" key="5">
    <source>
        <dbReference type="Proteomes" id="UP001148838"/>
    </source>
</evidence>
<feature type="domain" description="Peptidase S1" evidence="3">
    <location>
        <begin position="134"/>
        <end position="347"/>
    </location>
</feature>
<name>A0ABQ8S9A3_PERAM</name>
<dbReference type="Gene3D" id="2.40.10.10">
    <property type="entry name" value="Trypsin-like serine proteases"/>
    <property type="match status" value="1"/>
</dbReference>
<proteinExistence type="predicted"/>
<dbReference type="InterPro" id="IPR043504">
    <property type="entry name" value="Peptidase_S1_PA_chymotrypsin"/>
</dbReference>
<dbReference type="PROSITE" id="PS50240">
    <property type="entry name" value="TRYPSIN_DOM"/>
    <property type="match status" value="1"/>
</dbReference>
<evidence type="ECO:0000256" key="2">
    <source>
        <dbReference type="SAM" id="MobiDB-lite"/>
    </source>
</evidence>
<evidence type="ECO:0000256" key="1">
    <source>
        <dbReference type="ARBA" id="ARBA00023157"/>
    </source>
</evidence>
<dbReference type="InterPro" id="IPR001254">
    <property type="entry name" value="Trypsin_dom"/>
</dbReference>
<feature type="region of interest" description="Disordered" evidence="2">
    <location>
        <begin position="23"/>
        <end position="51"/>
    </location>
</feature>
<accession>A0ABQ8S9A3</accession>
<feature type="region of interest" description="Disordered" evidence="2">
    <location>
        <begin position="84"/>
        <end position="123"/>
    </location>
</feature>
<dbReference type="SUPFAM" id="SSF50494">
    <property type="entry name" value="Trypsin-like serine proteases"/>
    <property type="match status" value="1"/>
</dbReference>
<feature type="compositionally biased region" description="Basic and acidic residues" evidence="2">
    <location>
        <begin position="29"/>
        <end position="42"/>
    </location>
</feature>
<reference evidence="4 5" key="1">
    <citation type="journal article" date="2022" name="Allergy">
        <title>Genome assembly and annotation of Periplaneta americana reveal a comprehensive cockroach allergen profile.</title>
        <authorList>
            <person name="Wang L."/>
            <person name="Xiong Q."/>
            <person name="Saelim N."/>
            <person name="Wang L."/>
            <person name="Nong W."/>
            <person name="Wan A.T."/>
            <person name="Shi M."/>
            <person name="Liu X."/>
            <person name="Cao Q."/>
            <person name="Hui J.H.L."/>
            <person name="Sookrung N."/>
            <person name="Leung T.F."/>
            <person name="Tungtrongchitr A."/>
            <person name="Tsui S.K.W."/>
        </authorList>
    </citation>
    <scope>NUCLEOTIDE SEQUENCE [LARGE SCALE GENOMIC DNA]</scope>
    <source>
        <strain evidence="4">PWHHKU_190912</strain>
    </source>
</reference>
<comment type="caution">
    <text evidence="4">The sequence shown here is derived from an EMBL/GenBank/DDBJ whole genome shotgun (WGS) entry which is preliminary data.</text>
</comment>